<dbReference type="SMR" id="F2QS38"/>
<reference evidence="8" key="4">
    <citation type="submission" date="2023-09" db="PDB data bank">
        <title>cryoEM structure of Komagataella pastoris Cytochrome c oxidase (11 subunits) in complex with human VMAT2.</title>
        <authorList>
            <person name="Ye J."/>
            <person name="Liu B."/>
            <person name="Li W."/>
        </authorList>
    </citation>
    <scope>STRUCTURE BY ELECTRON MICROSCOPY (3.20 ANGSTROMS) OF 23-80</scope>
</reference>
<proteinExistence type="evidence at protein level"/>
<reference evidence="6 7" key="3">
    <citation type="journal article" date="2016" name="FEMS Yeast Res.">
        <title>Curation of the genome annotation of Pichia pastoris (Komagataella phaffii) CBS7435 from gene level to protein function.</title>
        <authorList>
            <person name="Valli M."/>
            <person name="Tatto N.E."/>
            <person name="Peymann A."/>
            <person name="Gruber C."/>
            <person name="Landes N."/>
            <person name="Ekker H."/>
            <person name="Thallinger G.G."/>
            <person name="Mattanovich D."/>
            <person name="Gasser B."/>
            <person name="Graf A.B."/>
        </authorList>
    </citation>
    <scope>GENOME REANNOTATION</scope>
    <source>
        <strain evidence="6 7">ATCC 76273 / CBS 7435 / CECT 11047 / NRRL Y-11430 / Wegner 21-1</strain>
    </source>
</reference>
<keyword evidence="5" id="KW-1133">Transmembrane helix</keyword>
<dbReference type="HOGENOM" id="CLU_169147_2_0_1"/>
<reference evidence="11" key="8">
    <citation type="submission" date="2023-09" db="PDB data bank">
        <title>Komagataella pastoris Cytochrome c oxidase in complex with human VMAT2 and Reserpine.</title>
        <authorList>
            <person name="Ye J."/>
            <person name="Liu B."/>
            <person name="Li W."/>
        </authorList>
    </citation>
    <scope>STRUCTURE BY ELECTRON MICROSCOPY (3.14 ANGSTROMS) OF 23-80</scope>
</reference>
<dbReference type="PDB" id="8UCO">
    <property type="method" value="EM"/>
    <property type="resolution" value="3.25 A"/>
    <property type="chains" value="g=23-80"/>
</dbReference>
<reference evidence="10" key="10">
    <citation type="submission" date="2023-09" db="PDB data bank">
        <title>Komagataella pastoris Cytochrome c oxidase in complex with human VMAT2 and Tetrabenazine.</title>
        <authorList>
            <person name="Ye J."/>
            <person name="Liu B."/>
            <person name="Li W."/>
        </authorList>
    </citation>
    <scope>STRUCTURE BY ELECTRON MICROSCOPY (3.18 ANGSTROMS) OF 23-80</scope>
</reference>
<dbReference type="PDB" id="8UCJ">
    <property type="method" value="EM"/>
    <property type="resolution" value="3.20 A"/>
    <property type="chains" value="g=23-80"/>
</dbReference>
<evidence type="ECO:0007829" key="14">
    <source>
        <dbReference type="PDB" id="8UCP"/>
    </source>
</evidence>
<keyword evidence="8 9" id="KW-0002">3D-structure</keyword>
<dbReference type="PDB" id="8UCK">
    <property type="method" value="EM"/>
    <property type="resolution" value="3.26 A"/>
    <property type="chains" value="g=23-80"/>
</dbReference>
<keyword evidence="4 5" id="KW-0472">Membrane</keyword>
<accession>F2QS38</accession>
<evidence type="ECO:0000256" key="4">
    <source>
        <dbReference type="ARBA" id="ARBA00023136"/>
    </source>
</evidence>
<dbReference type="EMDB" id="EMD-42130"/>
<evidence type="ECO:0007829" key="13">
    <source>
        <dbReference type="PDB" id="8UCO"/>
    </source>
</evidence>
<evidence type="ECO:0000313" key="6">
    <source>
        <dbReference type="EMBL" id="CCA38216.1"/>
    </source>
</evidence>
<dbReference type="EMDB" id="EMD-42131"/>
<evidence type="ECO:0000256" key="2">
    <source>
        <dbReference type="ARBA" id="ARBA00022792"/>
    </source>
</evidence>
<dbReference type="InterPro" id="IPR039297">
    <property type="entry name" value="COX7a"/>
</dbReference>
<evidence type="ECO:0000256" key="5">
    <source>
        <dbReference type="SAM" id="Phobius"/>
    </source>
</evidence>
<gene>
    <name evidence="6" type="primary">COX7</name>
    <name evidence="6" type="ordered locus">PP7435_Chr2-0529</name>
</gene>
<evidence type="ECO:0007829" key="9">
    <source>
        <dbReference type="PDB" id="8UCK"/>
    </source>
</evidence>
<dbReference type="EMDB" id="EMD-42129"/>
<reference key="2">
    <citation type="submission" date="2011-04" db="EMBL/GenBank/DDBJ databases">
        <title>High-quality genome sequence of Pichia pastoris CBS 7435.</title>
        <authorList>
            <person name="Kueberl A."/>
            <person name="Schneider J."/>
            <person name="Thallinger G.G."/>
            <person name="Anderl I."/>
            <person name="Wibberg D."/>
            <person name="Hajek T."/>
            <person name="Jaenicke S."/>
            <person name="Brinkrolf K."/>
            <person name="Goesmann A."/>
            <person name="Szczepanowski R."/>
            <person name="Puehler A."/>
            <person name="Schwab H."/>
            <person name="Glieder A."/>
            <person name="Pichler H."/>
        </authorList>
    </citation>
    <scope>NUCLEOTIDE SEQUENCE</scope>
    <source>
        <strain>CBS 7435</strain>
    </source>
</reference>
<name>F2QS38_KOMPC</name>
<keyword evidence="5" id="KW-0812">Transmembrane</keyword>
<dbReference type="PDB" id="8UCL">
    <property type="method" value="EM"/>
    <property type="resolution" value="3.18 A"/>
    <property type="chains" value="g=23-80"/>
</dbReference>
<dbReference type="PDB" id="8UCP">
    <property type="method" value="EM"/>
    <property type="resolution" value="3.28 A"/>
    <property type="chains" value="g=23-80"/>
</dbReference>
<reference evidence="12" key="7">
    <citation type="submission" date="2023-09" db="PDB data bank">
        <title>Komagataella pastoris Cytochrome c oxidase in complex with human VMAT2 and Histamine.</title>
        <authorList>
            <person name="Ye J."/>
            <person name="Liu B."/>
            <person name="Li W."/>
        </authorList>
    </citation>
    <scope>STRUCTURE BY ELECTRON MICROSCOPY (3.31 ANGSTROMS) OF 23-80</scope>
</reference>
<protein>
    <submittedName>
        <fullName evidence="6">Cytochrome c oxidase subunit 7</fullName>
    </submittedName>
</protein>
<dbReference type="EMDB" id="EMD-42128"/>
<keyword evidence="2" id="KW-0999">Mitochondrion inner membrane</keyword>
<comment type="subcellular location">
    <subcellularLocation>
        <location evidence="1">Mitochondrion inner membrane</location>
    </subcellularLocation>
</comment>
<sequence length="82" mass="9385">MNYEEIPNPFHVHALIGRSKMPTATEKIIELQKFYQSTNKPIYAAHPRSKYYLIPYFGLLGVSVAATLFYTGRACFGIKDKK</sequence>
<dbReference type="AlphaFoldDB" id="F2QS38"/>
<dbReference type="PDB" id="8UCM">
    <property type="method" value="EM"/>
    <property type="resolution" value="3.14 A"/>
    <property type="chains" value="g=23-80"/>
</dbReference>
<evidence type="ECO:0007829" key="10">
    <source>
        <dbReference type="PDB" id="8UCL"/>
    </source>
</evidence>
<evidence type="ECO:0000256" key="3">
    <source>
        <dbReference type="ARBA" id="ARBA00023128"/>
    </source>
</evidence>
<reference evidence="13" key="5">
    <citation type="submission" date="2023-09" db="PDB data bank">
        <title>cryoEM structure of Komagataella pastoris Cytochrome c oxidase (9 subunits) in complex with human VMAT2 and Amphetamin.</title>
        <authorList>
            <person name="Ye J."/>
            <person name="Liu B."/>
            <person name="Li W."/>
        </authorList>
    </citation>
    <scope>STRUCTURE BY ELECTRON MICROSCOPY (3.25 ANGSTROMS) OF 23-80</scope>
</reference>
<evidence type="ECO:0000313" key="7">
    <source>
        <dbReference type="Proteomes" id="UP000006853"/>
    </source>
</evidence>
<reference evidence="6 7" key="1">
    <citation type="journal article" date="2011" name="J. Biotechnol.">
        <title>High-quality genome sequence of Pichia pastoris CBS7435.</title>
        <authorList>
            <person name="Kuberl A."/>
            <person name="Schneider J."/>
            <person name="Thallinger G.G."/>
            <person name="Anderl I."/>
            <person name="Wibberg D."/>
            <person name="Hajek T."/>
            <person name="Jaenicke S."/>
            <person name="Brinkrolf K."/>
            <person name="Goesmann A."/>
            <person name="Szczepanowski R."/>
            <person name="Puhler A."/>
            <person name="Schwab H."/>
            <person name="Glieder A."/>
            <person name="Pichler H."/>
        </authorList>
    </citation>
    <scope>NUCLEOTIDE SEQUENCE [LARGE SCALE GENOMIC DNA]</scope>
    <source>
        <strain evidence="7">ATCC 76273 / CBS 7435 / CECT 11047 / NRRL Y-11430 / Wegner 21-1</strain>
    </source>
</reference>
<reference evidence="14" key="9">
    <citation type="submission" date="2023-09" db="PDB data bank">
        <title>Komagataella pastoris Cytochrome c oxidase in complex with human VMAT2 and Serotonin.</title>
        <authorList>
            <person name="Ye J."/>
            <person name="Liu B."/>
            <person name="Li W."/>
        </authorList>
    </citation>
    <scope>STRUCTURE BY ELECTRON MICROSCOPY (3.28 ANGSTROMS) OF 23-80</scope>
</reference>
<dbReference type="EMDB" id="EMD-42134"/>
<keyword evidence="7" id="KW-1185">Reference proteome</keyword>
<dbReference type="EMBL" id="FR839629">
    <property type="protein sequence ID" value="CCA38216.1"/>
    <property type="molecule type" value="Genomic_DNA"/>
</dbReference>
<dbReference type="EMDB" id="EMD-42133"/>
<dbReference type="EMDB" id="EMD-42132"/>
<reference evidence="9" key="6">
    <citation type="submission" date="2023-09" db="PDB data bank">
        <title>Komagataella pastoris Cytochrome c oxidase (9 subunits) in complex with human VMAT2.</title>
        <authorList>
            <person name="Ye J."/>
            <person name="Liu B."/>
            <person name="Li W."/>
        </authorList>
    </citation>
    <scope>STRUCTURE BY ELECTRON MICROSCOPY (3.26 ANGSTROMS) OF 23-80</scope>
</reference>
<dbReference type="Proteomes" id="UP000006853">
    <property type="component" value="Chromosome 2"/>
</dbReference>
<evidence type="ECO:0000256" key="1">
    <source>
        <dbReference type="ARBA" id="ARBA00004273"/>
    </source>
</evidence>
<evidence type="ECO:0007829" key="11">
    <source>
        <dbReference type="PDB" id="8UCM"/>
    </source>
</evidence>
<evidence type="ECO:0007829" key="12">
    <source>
        <dbReference type="PDB" id="8UCN"/>
    </source>
</evidence>
<evidence type="ECO:0007829" key="8">
    <source>
        <dbReference type="PDB" id="8UCJ"/>
    </source>
</evidence>
<organism evidence="6 7">
    <name type="scientific">Komagataella phaffii (strain ATCC 76273 / CBS 7435 / CECT 11047 / NRRL Y-11430 / Wegner 21-1)</name>
    <name type="common">Yeast</name>
    <name type="synonym">Pichia pastoris</name>
    <dbReference type="NCBI Taxonomy" id="981350"/>
    <lineage>
        <taxon>Eukaryota</taxon>
        <taxon>Fungi</taxon>
        <taxon>Dikarya</taxon>
        <taxon>Ascomycota</taxon>
        <taxon>Saccharomycotina</taxon>
        <taxon>Pichiomycetes</taxon>
        <taxon>Pichiales</taxon>
        <taxon>Pichiaceae</taxon>
        <taxon>Komagataella</taxon>
    </lineage>
</organism>
<dbReference type="PDB" id="8UCN">
    <property type="method" value="EM"/>
    <property type="resolution" value="3.31 A"/>
    <property type="chains" value="g=23-80"/>
</dbReference>
<dbReference type="GO" id="GO:0005743">
    <property type="term" value="C:mitochondrial inner membrane"/>
    <property type="evidence" value="ECO:0007669"/>
    <property type="project" value="UniProtKB-SubCell"/>
</dbReference>
<feature type="transmembrane region" description="Helical" evidence="5">
    <location>
        <begin position="53"/>
        <end position="72"/>
    </location>
</feature>
<dbReference type="Pfam" id="PF02238">
    <property type="entry name" value="COX7a"/>
    <property type="match status" value="1"/>
</dbReference>
<keyword evidence="3" id="KW-0496">Mitochondrion</keyword>